<gene>
    <name evidence="1" type="ORF">BGCPKDLD_2159</name>
</gene>
<proteinExistence type="predicted"/>
<reference evidence="1" key="1">
    <citation type="journal article" date="2021" name="Front. Microbiol.">
        <title>Comprehensive Comparative Genomics and Phenotyping of Methylobacterium Species.</title>
        <authorList>
            <person name="Alessa O."/>
            <person name="Ogura Y."/>
            <person name="Fujitani Y."/>
            <person name="Takami H."/>
            <person name="Hayashi T."/>
            <person name="Sahin N."/>
            <person name="Tani A."/>
        </authorList>
    </citation>
    <scope>NUCLEOTIDE SEQUENCE</scope>
    <source>
        <strain evidence="1">DSM 14458</strain>
    </source>
</reference>
<evidence type="ECO:0000313" key="1">
    <source>
        <dbReference type="EMBL" id="GJE75574.1"/>
    </source>
</evidence>
<dbReference type="Proteomes" id="UP001055093">
    <property type="component" value="Unassembled WGS sequence"/>
</dbReference>
<comment type="caution">
    <text evidence="1">The sequence shown here is derived from an EMBL/GenBank/DDBJ whole genome shotgun (WGS) entry which is preliminary data.</text>
</comment>
<sequence length="57" mass="6030">MRNLGLFATAFIVATGAFWLTMLTIPPTTEAAPHGNLDIKALTVKANPPMALGYDAN</sequence>
<organism evidence="1 2">
    <name type="scientific">Methylorubrum suomiense</name>
    <dbReference type="NCBI Taxonomy" id="144191"/>
    <lineage>
        <taxon>Bacteria</taxon>
        <taxon>Pseudomonadati</taxon>
        <taxon>Pseudomonadota</taxon>
        <taxon>Alphaproteobacteria</taxon>
        <taxon>Hyphomicrobiales</taxon>
        <taxon>Methylobacteriaceae</taxon>
        <taxon>Methylorubrum</taxon>
    </lineage>
</organism>
<evidence type="ECO:0000313" key="2">
    <source>
        <dbReference type="Proteomes" id="UP001055093"/>
    </source>
</evidence>
<keyword evidence="2" id="KW-1185">Reference proteome</keyword>
<accession>A0ABQ4UTY5</accession>
<protein>
    <submittedName>
        <fullName evidence="1">Uncharacterized protein</fullName>
    </submittedName>
</protein>
<dbReference type="EMBL" id="BPRE01000006">
    <property type="protein sequence ID" value="GJE75574.1"/>
    <property type="molecule type" value="Genomic_DNA"/>
</dbReference>
<reference evidence="1" key="2">
    <citation type="submission" date="2021-08" db="EMBL/GenBank/DDBJ databases">
        <authorList>
            <person name="Tani A."/>
            <person name="Ola A."/>
            <person name="Ogura Y."/>
            <person name="Katsura K."/>
            <person name="Hayashi T."/>
        </authorList>
    </citation>
    <scope>NUCLEOTIDE SEQUENCE</scope>
    <source>
        <strain evidence="1">DSM 14458</strain>
    </source>
</reference>
<name>A0ABQ4UTY5_9HYPH</name>
<dbReference type="RefSeq" id="WP_171015381.1">
    <property type="nucleotide sequence ID" value="NZ_BPRE01000006.1"/>
</dbReference>